<keyword evidence="1" id="KW-0808">Transferase</keyword>
<dbReference type="RefSeq" id="WP_207671663.1">
    <property type="nucleotide sequence ID" value="NZ_JAFREM010000002.1"/>
</dbReference>
<gene>
    <name evidence="1" type="ORF">JZO70_01015</name>
</gene>
<accession>A0ABS3L538</accession>
<name>A0ABS3L538_9ENTE</name>
<dbReference type="EMBL" id="JAFREM010000002">
    <property type="protein sequence ID" value="MBO1304724.1"/>
    <property type="molecule type" value="Genomic_DNA"/>
</dbReference>
<keyword evidence="2" id="KW-1185">Reference proteome</keyword>
<evidence type="ECO:0000313" key="2">
    <source>
        <dbReference type="Proteomes" id="UP000664601"/>
    </source>
</evidence>
<dbReference type="Gene3D" id="3.10.450.620">
    <property type="entry name" value="JHP933, nucleotidyltransferase-like core domain"/>
    <property type="match status" value="1"/>
</dbReference>
<sequence length="335" mass="39427">MIDFLNLSEKERSEIFRITAMDIGVSDAIIEKDFWVVLMLDILFHHSRFGEHFGFKGGTSLSKVYNVIHRFSEDIDLVLDWRLLGYEKDEPWQQRSKTAQRKFNDQANQRAAEWIKDELVPELQLKSQRLGIADLDLRIAVDDPQTIEVFYPRFHEDQSILQVIRLEIGPLAAWTPCESQEVFSYTAEHFPQLFEQPSTIIPTVAVNRTFWEKATILHKEANRTNSRVPDRYSRHYYDLYEMSRTPIKDQAFSDLQLLQQVVSFKMKFYADNSANYEEVLAGNLKLVPDEKQVNLLRNDYQKMQRMMFGVFPDFTEILDGLKELEHQFQKLSSLE</sequence>
<evidence type="ECO:0000313" key="1">
    <source>
        <dbReference type="EMBL" id="MBO1304724.1"/>
    </source>
</evidence>
<dbReference type="Pfam" id="PF08843">
    <property type="entry name" value="AbiEii"/>
    <property type="match status" value="1"/>
</dbReference>
<dbReference type="InterPro" id="IPR014942">
    <property type="entry name" value="AbiEii"/>
</dbReference>
<dbReference type="Proteomes" id="UP000664601">
    <property type="component" value="Unassembled WGS sequence"/>
</dbReference>
<comment type="caution">
    <text evidence="1">The sequence shown here is derived from an EMBL/GenBank/DDBJ whole genome shotgun (WGS) entry which is preliminary data.</text>
</comment>
<reference evidence="1 2" key="1">
    <citation type="submission" date="2021-03" db="EMBL/GenBank/DDBJ databases">
        <title>Enterococcal diversity collection.</title>
        <authorList>
            <person name="Gilmore M.S."/>
            <person name="Schwartzman J."/>
            <person name="Van Tyne D."/>
            <person name="Martin M."/>
            <person name="Earl A.M."/>
            <person name="Manson A.L."/>
            <person name="Straub T."/>
            <person name="Salamzade R."/>
            <person name="Saavedra J."/>
            <person name="Lebreton F."/>
            <person name="Prichula J."/>
            <person name="Schaufler K."/>
            <person name="Gaca A."/>
            <person name="Sgardioli B."/>
            <person name="Wagenaar J."/>
            <person name="Strong T."/>
        </authorList>
    </citation>
    <scope>NUCLEOTIDE SEQUENCE [LARGE SCALE GENOMIC DNA]</scope>
    <source>
        <strain evidence="1 2">669A</strain>
    </source>
</reference>
<organism evidence="1 2">
    <name type="scientific">Candidatus Enterococcus moelleringii</name>
    <dbReference type="NCBI Taxonomy" id="2815325"/>
    <lineage>
        <taxon>Bacteria</taxon>
        <taxon>Bacillati</taxon>
        <taxon>Bacillota</taxon>
        <taxon>Bacilli</taxon>
        <taxon>Lactobacillales</taxon>
        <taxon>Enterococcaceae</taxon>
        <taxon>Enterococcus</taxon>
    </lineage>
</organism>
<protein>
    <submittedName>
        <fullName evidence="1">Nucleotidyl transferase AbiEii/AbiGii toxin family protein</fullName>
    </submittedName>
</protein>
<dbReference type="GO" id="GO:0016740">
    <property type="term" value="F:transferase activity"/>
    <property type="evidence" value="ECO:0007669"/>
    <property type="project" value="UniProtKB-KW"/>
</dbReference>
<proteinExistence type="predicted"/>